<dbReference type="GO" id="GO:0016787">
    <property type="term" value="F:hydrolase activity"/>
    <property type="evidence" value="ECO:0007669"/>
    <property type="project" value="UniProtKB-KW"/>
</dbReference>
<dbReference type="SUPFAM" id="SSF53474">
    <property type="entry name" value="alpha/beta-Hydrolases"/>
    <property type="match status" value="1"/>
</dbReference>
<keyword evidence="2" id="KW-0378">Hydrolase</keyword>
<dbReference type="AlphaFoldDB" id="E2SFA1"/>
<comment type="caution">
    <text evidence="2">The sequence shown here is derived from an EMBL/GenBank/DDBJ whole genome shotgun (WGS) entry which is preliminary data.</text>
</comment>
<sequence>MTTPTVHRTPDERFADLPDFPYEPHYREWDGLRLAHVEAGEGSTVVLLHGEPTWSFLWRHVMAELVEAGHRCIAPDLPGFGRSDKPADEWFTYDRLVASVVSLFEDLDLRDVTLVVHDWGGPVGLRVATTEIPDRIARIVVMDSGLFTGQQRMGAAWQAFHEFVQATPDLPIGMLIGGAVATPMADEVLAAYEAPFDSVDAKGGARTLPGLIPQSPDAPGAAEGRAAVERLAVDTRPMLLMWADSDVVLPLEATGRQMEQLLPLDQPLQVVEGAGHFLQEDAGPQIGRSIAAWLDQLP</sequence>
<dbReference type="HOGENOM" id="CLU_020336_13_3_11"/>
<dbReference type="Pfam" id="PF00561">
    <property type="entry name" value="Abhydrolase_1"/>
    <property type="match status" value="1"/>
</dbReference>
<feature type="domain" description="AB hydrolase-1" evidence="1">
    <location>
        <begin position="44"/>
        <end position="281"/>
    </location>
</feature>
<reference evidence="2" key="1">
    <citation type="submission" date="2010-08" db="EMBL/GenBank/DDBJ databases">
        <authorList>
            <person name="Muzny D."/>
            <person name="Qin X."/>
            <person name="Buhay C."/>
            <person name="Dugan-Rocha S."/>
            <person name="Ding Y."/>
            <person name="Chen G."/>
            <person name="Hawes A."/>
            <person name="Holder M."/>
            <person name="Jhangiani S."/>
            <person name="Johnson A."/>
            <person name="Khan Z."/>
            <person name="Li Z."/>
            <person name="Liu W."/>
            <person name="Liu X."/>
            <person name="Perez L."/>
            <person name="Shen H."/>
            <person name="Wang Q."/>
            <person name="Watt J."/>
            <person name="Xi L."/>
            <person name="Xin Y."/>
            <person name="Zhou J."/>
            <person name="Deng J."/>
            <person name="Jiang H."/>
            <person name="Liu Y."/>
            <person name="Qu J."/>
            <person name="Song X.-Z."/>
            <person name="Zhang L."/>
            <person name="Villasana D."/>
            <person name="Johnson A."/>
            <person name="Liu J."/>
            <person name="Liyanage D."/>
            <person name="Lorensuhewa L."/>
            <person name="Robinson T."/>
            <person name="Song A."/>
            <person name="Song B.-B."/>
            <person name="Dinh H."/>
            <person name="Thornton R."/>
            <person name="Coyle M."/>
            <person name="Francisco L."/>
            <person name="Jackson L."/>
            <person name="Javaid M."/>
            <person name="Korchina V."/>
            <person name="Kovar C."/>
            <person name="Mata R."/>
            <person name="Mathew T."/>
            <person name="Ngo R."/>
            <person name="Nguyen L."/>
            <person name="Nguyen N."/>
            <person name="Okwuonu G."/>
            <person name="Ongeri F."/>
            <person name="Pham C."/>
            <person name="Simmons D."/>
            <person name="Wilczek-Boney K."/>
            <person name="Hale W."/>
            <person name="Jakkamsetti A."/>
            <person name="Pham P."/>
            <person name="Ruth R."/>
            <person name="San Lucas F."/>
            <person name="Warren J."/>
            <person name="Zhang J."/>
            <person name="Zhao Z."/>
            <person name="Zhou C."/>
            <person name="Zhu D."/>
            <person name="Lee S."/>
            <person name="Bess C."/>
            <person name="Blankenburg K."/>
            <person name="Forbes L."/>
            <person name="Fu Q."/>
            <person name="Gubbala S."/>
            <person name="Hirani K."/>
            <person name="Jayaseelan J.C."/>
            <person name="Lara F."/>
            <person name="Munidasa M."/>
            <person name="Palculict T."/>
            <person name="Patil S."/>
            <person name="Pu L.-L."/>
            <person name="Saada N."/>
            <person name="Tang L."/>
            <person name="Weissenberger G."/>
            <person name="Zhu Y."/>
            <person name="Hemphill L."/>
            <person name="Shang Y."/>
            <person name="Youmans B."/>
            <person name="Ayvaz T."/>
            <person name="Ross M."/>
            <person name="Santibanez J."/>
            <person name="Aqrawi P."/>
            <person name="Gross S."/>
            <person name="Joshi V."/>
            <person name="Fowler G."/>
            <person name="Nazareth L."/>
            <person name="Reid J."/>
            <person name="Worley K."/>
            <person name="Petrosino J."/>
            <person name="Highlander S."/>
            <person name="Gibbs R."/>
        </authorList>
    </citation>
    <scope>NUCLEOTIDE SEQUENCE [LARGE SCALE GENOMIC DNA]</scope>
    <source>
        <strain evidence="2">DSM 15272</strain>
    </source>
</reference>
<dbReference type="InterPro" id="IPR050228">
    <property type="entry name" value="Carboxylesterase_BioH"/>
</dbReference>
<dbReference type="PRINTS" id="PR00111">
    <property type="entry name" value="ABHYDROLASE"/>
</dbReference>
<evidence type="ECO:0000313" key="2">
    <source>
        <dbReference type="EMBL" id="EFQ82186.1"/>
    </source>
</evidence>
<evidence type="ECO:0000313" key="3">
    <source>
        <dbReference type="Proteomes" id="UP000003111"/>
    </source>
</evidence>
<accession>E2SFA1</accession>
<dbReference type="RefSeq" id="WP_007079549.1">
    <property type="nucleotide sequence ID" value="NZ_CM001024.1"/>
</dbReference>
<dbReference type="PANTHER" id="PTHR43194:SF2">
    <property type="entry name" value="PEROXISOMAL MEMBRANE PROTEIN LPX1"/>
    <property type="match status" value="1"/>
</dbReference>
<dbReference type="OrthoDB" id="27092at2"/>
<dbReference type="PRINTS" id="PR00412">
    <property type="entry name" value="EPOXHYDRLASE"/>
</dbReference>
<dbReference type="Gene3D" id="3.40.50.1820">
    <property type="entry name" value="alpha/beta hydrolase"/>
    <property type="match status" value="1"/>
</dbReference>
<keyword evidence="3" id="KW-1185">Reference proteome</keyword>
<proteinExistence type="predicted"/>
<dbReference type="PANTHER" id="PTHR43194">
    <property type="entry name" value="HYDROLASE ALPHA/BETA FOLD FAMILY"/>
    <property type="match status" value="1"/>
</dbReference>
<name>E2SFA1_9ACTN</name>
<dbReference type="InterPro" id="IPR029058">
    <property type="entry name" value="AB_hydrolase_fold"/>
</dbReference>
<dbReference type="STRING" id="585531.HMPREF0063_12710"/>
<dbReference type="eggNOG" id="COG2267">
    <property type="taxonomic scope" value="Bacteria"/>
</dbReference>
<gene>
    <name evidence="2" type="ORF">HMPREF0063_12710</name>
</gene>
<dbReference type="Proteomes" id="UP000003111">
    <property type="component" value="Unassembled WGS sequence"/>
</dbReference>
<protein>
    <submittedName>
        <fullName evidence="2">Hydrolase, alpha/beta domain protein</fullName>
    </submittedName>
</protein>
<dbReference type="InterPro" id="IPR000073">
    <property type="entry name" value="AB_hydrolase_1"/>
</dbReference>
<dbReference type="EMBL" id="ACLF03000011">
    <property type="protein sequence ID" value="EFQ82186.1"/>
    <property type="molecule type" value="Genomic_DNA"/>
</dbReference>
<dbReference type="NCBIfam" id="NF002043">
    <property type="entry name" value="PRK00870.1"/>
    <property type="match status" value="1"/>
</dbReference>
<evidence type="ECO:0000259" key="1">
    <source>
        <dbReference type="Pfam" id="PF00561"/>
    </source>
</evidence>
<dbReference type="InterPro" id="IPR000639">
    <property type="entry name" value="Epox_hydrolase-like"/>
</dbReference>
<organism evidence="2 3">
    <name type="scientific">Aeromicrobium marinum DSM 15272</name>
    <dbReference type="NCBI Taxonomy" id="585531"/>
    <lineage>
        <taxon>Bacteria</taxon>
        <taxon>Bacillati</taxon>
        <taxon>Actinomycetota</taxon>
        <taxon>Actinomycetes</taxon>
        <taxon>Propionibacteriales</taxon>
        <taxon>Nocardioidaceae</taxon>
        <taxon>Aeromicrobium</taxon>
    </lineage>
</organism>